<reference evidence="2 3" key="1">
    <citation type="submission" date="2012-06" db="EMBL/GenBank/DDBJ databases">
        <title>Finished plasmid 5 of genome of Microcoleus sp. PCC 7113.</title>
        <authorList>
            <consortium name="US DOE Joint Genome Institute"/>
            <person name="Gugger M."/>
            <person name="Coursin T."/>
            <person name="Rippka R."/>
            <person name="Tandeau De Marsac N."/>
            <person name="Huntemann M."/>
            <person name="Wei C.-L."/>
            <person name="Han J."/>
            <person name="Detter J.C."/>
            <person name="Han C."/>
            <person name="Tapia R."/>
            <person name="Chen A."/>
            <person name="Kyrpides N."/>
            <person name="Mavromatis K."/>
            <person name="Markowitz V."/>
            <person name="Szeto E."/>
            <person name="Ivanova N."/>
            <person name="Pagani I."/>
            <person name="Pati A."/>
            <person name="Goodwin L."/>
            <person name="Nordberg H.P."/>
            <person name="Cantor M.N."/>
            <person name="Hua S.X."/>
            <person name="Woyke T."/>
            <person name="Kerfeld C.A."/>
        </authorList>
    </citation>
    <scope>NUCLEOTIDE SEQUENCE [LARGE SCALE GENOMIC DNA]</scope>
    <source>
        <strain evidence="2 3">PCC 7113</strain>
        <plasmid evidence="2 3">pMIC7113.05</plasmid>
    </source>
</reference>
<dbReference type="EMBL" id="CP003635">
    <property type="protein sequence ID" value="AFZ22304.1"/>
    <property type="molecule type" value="Genomic_DNA"/>
</dbReference>
<name>K9WR90_9CYAN</name>
<dbReference type="RefSeq" id="WP_015186312.1">
    <property type="nucleotide sequence ID" value="NC_019741.1"/>
</dbReference>
<dbReference type="OrthoDB" id="517705at2"/>
<keyword evidence="2" id="KW-0238">DNA-binding</keyword>
<dbReference type="Pfam" id="PF03693">
    <property type="entry name" value="ParD_antitoxin"/>
    <property type="match status" value="1"/>
</dbReference>
<organism evidence="2 3">
    <name type="scientific">Allocoleopsis franciscana PCC 7113</name>
    <dbReference type="NCBI Taxonomy" id="1173027"/>
    <lineage>
        <taxon>Bacteria</taxon>
        <taxon>Bacillati</taxon>
        <taxon>Cyanobacteriota</taxon>
        <taxon>Cyanophyceae</taxon>
        <taxon>Coleofasciculales</taxon>
        <taxon>Coleofasciculaceae</taxon>
        <taxon>Allocoleopsis</taxon>
        <taxon>Allocoleopsis franciscana</taxon>
    </lineage>
</organism>
<evidence type="ECO:0000313" key="2">
    <source>
        <dbReference type="EMBL" id="AFZ22304.1"/>
    </source>
</evidence>
<dbReference type="InterPro" id="IPR010985">
    <property type="entry name" value="Ribbon_hlx_hlx"/>
</dbReference>
<dbReference type="InterPro" id="IPR022789">
    <property type="entry name" value="ParD"/>
</dbReference>
<dbReference type="SUPFAM" id="SSF47598">
    <property type="entry name" value="Ribbon-helix-helix"/>
    <property type="match status" value="1"/>
</dbReference>
<gene>
    <name evidence="2" type="ORF">Mic7113_6742</name>
</gene>
<dbReference type="InterPro" id="IPR038296">
    <property type="entry name" value="ParD_sf"/>
</dbReference>
<keyword evidence="2" id="KW-0614">Plasmid</keyword>
<dbReference type="HOGENOM" id="CLU_144805_6_1_3"/>
<evidence type="ECO:0000313" key="3">
    <source>
        <dbReference type="Proteomes" id="UP000010471"/>
    </source>
</evidence>
<keyword evidence="3" id="KW-1185">Reference proteome</keyword>
<dbReference type="GO" id="GO:0006355">
    <property type="term" value="P:regulation of DNA-templated transcription"/>
    <property type="evidence" value="ECO:0007669"/>
    <property type="project" value="InterPro"/>
</dbReference>
<protein>
    <submittedName>
        <fullName evidence="2">Putative transcriptional regulators containing the CopG/Arc/MetJ DNA-binding domain</fullName>
    </submittedName>
</protein>
<geneLocation type="plasmid" evidence="2 3">
    <name>pMIC7113.05</name>
</geneLocation>
<accession>K9WR90</accession>
<dbReference type="GO" id="GO:0003677">
    <property type="term" value="F:DNA binding"/>
    <property type="evidence" value="ECO:0007669"/>
    <property type="project" value="UniProtKB-KW"/>
</dbReference>
<dbReference type="KEGG" id="mic:Mic7113_6742"/>
<proteinExistence type="predicted"/>
<sequence length="88" mass="10195">MNISLKPEHEQFIQSQVASGRFANQEEVIDIAFRLLEKLYGEYEQWIEETRNKIDIGIAELDRGEGLDGETVVAGILERFKKARQEQE</sequence>
<dbReference type="AlphaFoldDB" id="K9WR90"/>
<dbReference type="Proteomes" id="UP000010471">
    <property type="component" value="Plasmid pMIC7113.05"/>
</dbReference>
<keyword evidence="1" id="KW-1277">Toxin-antitoxin system</keyword>
<dbReference type="Gene3D" id="6.10.10.120">
    <property type="entry name" value="Antitoxin ParD1-like"/>
    <property type="match status" value="1"/>
</dbReference>
<evidence type="ECO:0000256" key="1">
    <source>
        <dbReference type="ARBA" id="ARBA00022649"/>
    </source>
</evidence>